<name>A0A9Q3KBC7_9BASI</name>
<sequence length="103" mass="12362">MPDELSRRPKSEDKENNSYFDEEEEWTKPHQGLELRHNNIIRLAGLKLPSKQQGCWKRLVEYLNKFKRPSGSKEEDFKKLKGINQISFWRKANSKEEIHQIHN</sequence>
<feature type="region of interest" description="Disordered" evidence="1">
    <location>
        <begin position="1"/>
        <end position="28"/>
    </location>
</feature>
<feature type="compositionally biased region" description="Basic and acidic residues" evidence="1">
    <location>
        <begin position="1"/>
        <end position="16"/>
    </location>
</feature>
<organism evidence="2 3">
    <name type="scientific">Austropuccinia psidii MF-1</name>
    <dbReference type="NCBI Taxonomy" id="1389203"/>
    <lineage>
        <taxon>Eukaryota</taxon>
        <taxon>Fungi</taxon>
        <taxon>Dikarya</taxon>
        <taxon>Basidiomycota</taxon>
        <taxon>Pucciniomycotina</taxon>
        <taxon>Pucciniomycetes</taxon>
        <taxon>Pucciniales</taxon>
        <taxon>Sphaerophragmiaceae</taxon>
        <taxon>Austropuccinia</taxon>
    </lineage>
</organism>
<comment type="caution">
    <text evidence="2">The sequence shown here is derived from an EMBL/GenBank/DDBJ whole genome shotgun (WGS) entry which is preliminary data.</text>
</comment>
<dbReference type="Proteomes" id="UP000765509">
    <property type="component" value="Unassembled WGS sequence"/>
</dbReference>
<dbReference type="AlphaFoldDB" id="A0A9Q3KBC7"/>
<protein>
    <submittedName>
        <fullName evidence="2">Uncharacterized protein</fullName>
    </submittedName>
</protein>
<evidence type="ECO:0000313" key="2">
    <source>
        <dbReference type="EMBL" id="MBW0576190.1"/>
    </source>
</evidence>
<keyword evidence="3" id="KW-1185">Reference proteome</keyword>
<evidence type="ECO:0000256" key="1">
    <source>
        <dbReference type="SAM" id="MobiDB-lite"/>
    </source>
</evidence>
<accession>A0A9Q3KBC7</accession>
<dbReference type="OrthoDB" id="2516665at2759"/>
<gene>
    <name evidence="2" type="ORF">O181_115905</name>
</gene>
<dbReference type="EMBL" id="AVOT02097826">
    <property type="protein sequence ID" value="MBW0576190.1"/>
    <property type="molecule type" value="Genomic_DNA"/>
</dbReference>
<reference evidence="2" key="1">
    <citation type="submission" date="2021-03" db="EMBL/GenBank/DDBJ databases">
        <title>Draft genome sequence of rust myrtle Austropuccinia psidii MF-1, a brazilian biotype.</title>
        <authorList>
            <person name="Quecine M.C."/>
            <person name="Pachon D.M.R."/>
            <person name="Bonatelli M.L."/>
            <person name="Correr F.H."/>
            <person name="Franceschini L.M."/>
            <person name="Leite T.F."/>
            <person name="Margarido G.R.A."/>
            <person name="Almeida C.A."/>
            <person name="Ferrarezi J.A."/>
            <person name="Labate C.A."/>
        </authorList>
    </citation>
    <scope>NUCLEOTIDE SEQUENCE</scope>
    <source>
        <strain evidence="2">MF-1</strain>
    </source>
</reference>
<proteinExistence type="predicted"/>
<evidence type="ECO:0000313" key="3">
    <source>
        <dbReference type="Proteomes" id="UP000765509"/>
    </source>
</evidence>